<dbReference type="AlphaFoldDB" id="A0AAV5WYK4"/>
<protein>
    <recommendedName>
        <fullName evidence="2">EGF-like domain-containing protein</fullName>
    </recommendedName>
</protein>
<keyword evidence="4" id="KW-1185">Reference proteome</keyword>
<feature type="non-terminal residue" evidence="3">
    <location>
        <position position="1"/>
    </location>
</feature>
<keyword evidence="1" id="KW-0245">EGF-like domain</keyword>
<keyword evidence="1" id="KW-1015">Disulfide bond</keyword>
<comment type="caution">
    <text evidence="3">The sequence shown here is derived from an EMBL/GenBank/DDBJ whole genome shotgun (WGS) entry which is preliminary data.</text>
</comment>
<organism evidence="3 4">
    <name type="scientific">Pristionchus fissidentatus</name>
    <dbReference type="NCBI Taxonomy" id="1538716"/>
    <lineage>
        <taxon>Eukaryota</taxon>
        <taxon>Metazoa</taxon>
        <taxon>Ecdysozoa</taxon>
        <taxon>Nematoda</taxon>
        <taxon>Chromadorea</taxon>
        <taxon>Rhabditida</taxon>
        <taxon>Rhabditina</taxon>
        <taxon>Diplogasteromorpha</taxon>
        <taxon>Diplogasteroidea</taxon>
        <taxon>Neodiplogasteridae</taxon>
        <taxon>Pristionchus</taxon>
    </lineage>
</organism>
<dbReference type="PROSITE" id="PS01186">
    <property type="entry name" value="EGF_2"/>
    <property type="match status" value="1"/>
</dbReference>
<evidence type="ECO:0000313" key="4">
    <source>
        <dbReference type="Proteomes" id="UP001432322"/>
    </source>
</evidence>
<feature type="non-terminal residue" evidence="3">
    <location>
        <position position="168"/>
    </location>
</feature>
<reference evidence="3" key="1">
    <citation type="submission" date="2023-10" db="EMBL/GenBank/DDBJ databases">
        <title>Genome assembly of Pristionchus species.</title>
        <authorList>
            <person name="Yoshida K."/>
            <person name="Sommer R.J."/>
        </authorList>
    </citation>
    <scope>NUCLEOTIDE SEQUENCE</scope>
    <source>
        <strain evidence="3">RS5133</strain>
    </source>
</reference>
<evidence type="ECO:0000313" key="3">
    <source>
        <dbReference type="EMBL" id="GMT35715.1"/>
    </source>
</evidence>
<dbReference type="EMBL" id="BTSY01000007">
    <property type="protein sequence ID" value="GMT35715.1"/>
    <property type="molecule type" value="Genomic_DNA"/>
</dbReference>
<dbReference type="InterPro" id="IPR000742">
    <property type="entry name" value="EGF"/>
</dbReference>
<sequence>CSNYYSDLICSQSAPGLLKLEATTTYSCTYDAMSSAGSPPAVPVCDLTCPTASQMIAYLPDFGSQLYLTSAHFDSASWTGKQTSSPDVVLGPTVQFGCVGEPRCGPYIDGDGVQHVTRCNLMDLAATCSEDKTAPMCTCTAGFTGPTCSILINFLIKIVRWRGDSTSD</sequence>
<proteinExistence type="predicted"/>
<accession>A0AAV5WYK4</accession>
<name>A0AAV5WYK4_9BILA</name>
<evidence type="ECO:0000259" key="2">
    <source>
        <dbReference type="PROSITE" id="PS50026"/>
    </source>
</evidence>
<gene>
    <name evidence="3" type="ORF">PFISCL1PPCAC_27012</name>
</gene>
<comment type="caution">
    <text evidence="1">Lacks conserved residue(s) required for the propagation of feature annotation.</text>
</comment>
<evidence type="ECO:0000256" key="1">
    <source>
        <dbReference type="PROSITE-ProRule" id="PRU00076"/>
    </source>
</evidence>
<feature type="domain" description="EGF-like" evidence="2">
    <location>
        <begin position="109"/>
        <end position="149"/>
    </location>
</feature>
<dbReference type="Proteomes" id="UP001432322">
    <property type="component" value="Unassembled WGS sequence"/>
</dbReference>
<dbReference type="PROSITE" id="PS50026">
    <property type="entry name" value="EGF_3"/>
    <property type="match status" value="1"/>
</dbReference>
<dbReference type="PROSITE" id="PS00022">
    <property type="entry name" value="EGF_1"/>
    <property type="match status" value="1"/>
</dbReference>
<feature type="disulfide bond" evidence="1">
    <location>
        <begin position="139"/>
        <end position="148"/>
    </location>
</feature>